<keyword evidence="8 10" id="KW-0472">Membrane</keyword>
<dbReference type="GO" id="GO:0015288">
    <property type="term" value="F:porin activity"/>
    <property type="evidence" value="ECO:0007669"/>
    <property type="project" value="UniProtKB-KW"/>
</dbReference>
<dbReference type="Proteomes" id="UP000254889">
    <property type="component" value="Chromosome"/>
</dbReference>
<accession>A0A345ZS91</accession>
<dbReference type="Pfam" id="PF02530">
    <property type="entry name" value="Porin_2"/>
    <property type="match status" value="1"/>
</dbReference>
<sequence length="462" mass="49170">MKMVKSLLLGSAAGLVAVAGAQAADLPVKAKPVQYVKICSLYGVGFYYIPGTDMCVKIGGWVRSEYSYGGNGNFAWGWANGNVNNRTTNNSVFRARGYITADARNQTEYGTVRAYLAVGVSENDTGANTSSNTFSANRAFIQWAGFTFGRAQSFYDFYSSPATSYWGAFPSSDSGDPGWLVWGYTAQFGNGLSATISAEERRMTQIIGPGVGSTAIGGTGFPGGGYGGLQSPDIVANLRIDQAWGSAQIMGALHQVNATYYGGSTAVASGHPGDKWGFAVGAGIKLNAPMIGKGDYLQAQVNYTQGALRYAFMTPNGNWGKVDGQGVGFGILSDAVFGTTGSDLNLTTAWNVNAAYEHFWNARWKTSLYGGYAAVNYGDTANALMCGALAGCNMNWKSWWIGSRTQWNVTRDFYLGVDVMYSKLQSATLPAGLVPTGAVGATSVKDVDNWGVRLRAHKDFYP</sequence>
<organism evidence="11 12">
    <name type="scientific">Pseudolabrys taiwanensis</name>
    <dbReference type="NCBI Taxonomy" id="331696"/>
    <lineage>
        <taxon>Bacteria</taxon>
        <taxon>Pseudomonadati</taxon>
        <taxon>Pseudomonadota</taxon>
        <taxon>Alphaproteobacteria</taxon>
        <taxon>Hyphomicrobiales</taxon>
        <taxon>Xanthobacteraceae</taxon>
        <taxon>Pseudolabrys</taxon>
    </lineage>
</organism>
<evidence type="ECO:0000256" key="1">
    <source>
        <dbReference type="ARBA" id="ARBA00009521"/>
    </source>
</evidence>
<protein>
    <recommendedName>
        <fullName evidence="10">Porin</fullName>
    </recommendedName>
</protein>
<keyword evidence="7 10" id="KW-0626">Porin</keyword>
<evidence type="ECO:0000256" key="10">
    <source>
        <dbReference type="RuleBase" id="RU364005"/>
    </source>
</evidence>
<dbReference type="EMBL" id="CP031417">
    <property type="protein sequence ID" value="AXK79788.1"/>
    <property type="molecule type" value="Genomic_DNA"/>
</dbReference>
<keyword evidence="4 10" id="KW-0812">Transmembrane</keyword>
<dbReference type="KEGG" id="ptaw:DW352_04195"/>
<comment type="subcellular location">
    <subcellularLocation>
        <location evidence="10">Cell outer membrane</location>
        <topology evidence="10">Multi-pass membrane protein</topology>
    </subcellularLocation>
</comment>
<dbReference type="GO" id="GO:0009279">
    <property type="term" value="C:cell outer membrane"/>
    <property type="evidence" value="ECO:0007669"/>
    <property type="project" value="UniProtKB-SubCell"/>
</dbReference>
<evidence type="ECO:0000256" key="2">
    <source>
        <dbReference type="ARBA" id="ARBA00022448"/>
    </source>
</evidence>
<name>A0A345ZS91_9HYPH</name>
<keyword evidence="12" id="KW-1185">Reference proteome</keyword>
<gene>
    <name evidence="11" type="ORF">DW352_04195</name>
</gene>
<dbReference type="InterPro" id="IPR003684">
    <property type="entry name" value="Porin_alphabac"/>
</dbReference>
<dbReference type="RefSeq" id="WP_115688808.1">
    <property type="nucleotide sequence ID" value="NZ_CP031417.1"/>
</dbReference>
<keyword evidence="3 10" id="KW-1134">Transmembrane beta strand</keyword>
<dbReference type="OrthoDB" id="7801681at2"/>
<evidence type="ECO:0000313" key="11">
    <source>
        <dbReference type="EMBL" id="AXK79788.1"/>
    </source>
</evidence>
<keyword evidence="6 10" id="KW-0406">Ion transport</keyword>
<evidence type="ECO:0000256" key="6">
    <source>
        <dbReference type="ARBA" id="ARBA00023065"/>
    </source>
</evidence>
<evidence type="ECO:0000256" key="7">
    <source>
        <dbReference type="ARBA" id="ARBA00023114"/>
    </source>
</evidence>
<keyword evidence="9 10" id="KW-0998">Cell outer membrane</keyword>
<evidence type="ECO:0000256" key="5">
    <source>
        <dbReference type="ARBA" id="ARBA00022729"/>
    </source>
</evidence>
<comment type="domain">
    <text evidence="10">Consists of 16-stranded beta-barrel sheets, with large surface-exposed loops, that form a transmembrane pore at the center of each barrel. The pore is partially ocluded by a peptide loop that folds into the pore lumen.</text>
</comment>
<keyword evidence="2 10" id="KW-0813">Transport</keyword>
<evidence type="ECO:0000256" key="4">
    <source>
        <dbReference type="ARBA" id="ARBA00022692"/>
    </source>
</evidence>
<feature type="chain" id="PRO_5016478598" description="Porin" evidence="10">
    <location>
        <begin position="24"/>
        <end position="462"/>
    </location>
</feature>
<comment type="function">
    <text evidence="10">Forms passive diffusion pores that allow small molecular weight hydrophilic materials across the outer membrane.</text>
</comment>
<evidence type="ECO:0000256" key="8">
    <source>
        <dbReference type="ARBA" id="ARBA00023136"/>
    </source>
</evidence>
<reference evidence="11 12" key="1">
    <citation type="submission" date="2018-07" db="EMBL/GenBank/DDBJ databases">
        <authorList>
            <person name="Quirk P.G."/>
            <person name="Krulwich T.A."/>
        </authorList>
    </citation>
    <scope>NUCLEOTIDE SEQUENCE [LARGE SCALE GENOMIC DNA]</scope>
    <source>
        <strain evidence="11 12">CC-BB4</strain>
    </source>
</reference>
<evidence type="ECO:0000313" key="12">
    <source>
        <dbReference type="Proteomes" id="UP000254889"/>
    </source>
</evidence>
<proteinExistence type="inferred from homology"/>
<dbReference type="AlphaFoldDB" id="A0A345ZS91"/>
<dbReference type="GO" id="GO:0006811">
    <property type="term" value="P:monoatomic ion transport"/>
    <property type="evidence" value="ECO:0007669"/>
    <property type="project" value="UniProtKB-KW"/>
</dbReference>
<comment type="similarity">
    <text evidence="1 10">Belongs to the alphaproteobacteria porin family.</text>
</comment>
<keyword evidence="5 10" id="KW-0732">Signal</keyword>
<evidence type="ECO:0000256" key="3">
    <source>
        <dbReference type="ARBA" id="ARBA00022452"/>
    </source>
</evidence>
<evidence type="ECO:0000256" key="9">
    <source>
        <dbReference type="ARBA" id="ARBA00023237"/>
    </source>
</evidence>
<dbReference type="GO" id="GO:0046930">
    <property type="term" value="C:pore complex"/>
    <property type="evidence" value="ECO:0007669"/>
    <property type="project" value="UniProtKB-KW"/>
</dbReference>
<feature type="signal peptide" evidence="10">
    <location>
        <begin position="1"/>
        <end position="23"/>
    </location>
</feature>